<dbReference type="PANTHER" id="PTHR30606:SF10">
    <property type="entry name" value="PHOSPHATIDYLINOSITOL MANNOSIDE ACYLTRANSFERASE"/>
    <property type="match status" value="1"/>
</dbReference>
<keyword evidence="2" id="KW-1003">Cell membrane</keyword>
<protein>
    <recommendedName>
        <fullName evidence="9">Lipid A biosynthesis lauroyl acyltransferase</fullName>
    </recommendedName>
</protein>
<keyword evidence="6" id="KW-0012">Acyltransferase</keyword>
<dbReference type="EMBL" id="KI913139">
    <property type="protein sequence ID" value="ETV75689.1"/>
    <property type="molecule type" value="Genomic_DNA"/>
</dbReference>
<dbReference type="InterPro" id="IPR004960">
    <property type="entry name" value="LipA_acyltrans"/>
</dbReference>
<evidence type="ECO:0000256" key="6">
    <source>
        <dbReference type="ARBA" id="ARBA00023315"/>
    </source>
</evidence>
<reference evidence="8" key="1">
    <citation type="submission" date="2013-12" db="EMBL/GenBank/DDBJ databases">
        <title>The Genome Sequence of Aphanomyces astaci APO3.</title>
        <authorList>
            <consortium name="The Broad Institute Genomics Platform"/>
            <person name="Russ C."/>
            <person name="Tyler B."/>
            <person name="van West P."/>
            <person name="Dieguez-Uribeondo J."/>
            <person name="Young S.K."/>
            <person name="Zeng Q."/>
            <person name="Gargeya S."/>
            <person name="Fitzgerald M."/>
            <person name="Abouelleil A."/>
            <person name="Alvarado L."/>
            <person name="Chapman S.B."/>
            <person name="Gainer-Dewar J."/>
            <person name="Goldberg J."/>
            <person name="Griggs A."/>
            <person name="Gujja S."/>
            <person name="Hansen M."/>
            <person name="Howarth C."/>
            <person name="Imamovic A."/>
            <person name="Ireland A."/>
            <person name="Larimer J."/>
            <person name="McCowan C."/>
            <person name="Murphy C."/>
            <person name="Pearson M."/>
            <person name="Poon T.W."/>
            <person name="Priest M."/>
            <person name="Roberts A."/>
            <person name="Saif S."/>
            <person name="Shea T."/>
            <person name="Sykes S."/>
            <person name="Wortman J."/>
            <person name="Nusbaum C."/>
            <person name="Birren B."/>
        </authorList>
    </citation>
    <scope>NUCLEOTIDE SEQUENCE [LARGE SCALE GENOMIC DNA]</scope>
    <source>
        <strain evidence="8">APO3</strain>
    </source>
</reference>
<dbReference type="GeneID" id="20812073"/>
<comment type="subcellular location">
    <subcellularLocation>
        <location evidence="1">Cell inner membrane</location>
    </subcellularLocation>
</comment>
<dbReference type="GO" id="GO:0005886">
    <property type="term" value="C:plasma membrane"/>
    <property type="evidence" value="ECO:0007669"/>
    <property type="project" value="UniProtKB-SubCell"/>
</dbReference>
<evidence type="ECO:0000256" key="1">
    <source>
        <dbReference type="ARBA" id="ARBA00004533"/>
    </source>
</evidence>
<evidence type="ECO:0000256" key="5">
    <source>
        <dbReference type="ARBA" id="ARBA00023136"/>
    </source>
</evidence>
<evidence type="ECO:0000256" key="4">
    <source>
        <dbReference type="ARBA" id="ARBA00022679"/>
    </source>
</evidence>
<evidence type="ECO:0000256" key="3">
    <source>
        <dbReference type="ARBA" id="ARBA00022519"/>
    </source>
</evidence>
<gene>
    <name evidence="8" type="ORF">H257_10077</name>
</gene>
<dbReference type="Pfam" id="PF03279">
    <property type="entry name" value="Lip_A_acyltrans"/>
    <property type="match status" value="1"/>
</dbReference>
<evidence type="ECO:0000256" key="2">
    <source>
        <dbReference type="ARBA" id="ARBA00022475"/>
    </source>
</evidence>
<dbReference type="GO" id="GO:1901137">
    <property type="term" value="P:carbohydrate derivative biosynthetic process"/>
    <property type="evidence" value="ECO:0007669"/>
    <property type="project" value="UniProtKB-ARBA"/>
</dbReference>
<keyword evidence="3" id="KW-0997">Cell inner membrane</keyword>
<organism evidence="8">
    <name type="scientific">Aphanomyces astaci</name>
    <name type="common">Crayfish plague agent</name>
    <dbReference type="NCBI Taxonomy" id="112090"/>
    <lineage>
        <taxon>Eukaryota</taxon>
        <taxon>Sar</taxon>
        <taxon>Stramenopiles</taxon>
        <taxon>Oomycota</taxon>
        <taxon>Saprolegniomycetes</taxon>
        <taxon>Saprolegniales</taxon>
        <taxon>Verrucalvaceae</taxon>
        <taxon>Aphanomyces</taxon>
    </lineage>
</organism>
<dbReference type="VEuPathDB" id="FungiDB:H257_10077"/>
<evidence type="ECO:0008006" key="9">
    <source>
        <dbReference type="Google" id="ProtNLM"/>
    </source>
</evidence>
<evidence type="ECO:0000313" key="8">
    <source>
        <dbReference type="EMBL" id="ETV75689.1"/>
    </source>
</evidence>
<dbReference type="CDD" id="cd07984">
    <property type="entry name" value="LPLAT_LABLAT-like"/>
    <property type="match status" value="1"/>
</dbReference>
<sequence length="327" mass="36904">MVVALRAELDVKARRRWQLISDHVVTLTLRSLALAVGLLPPFMFVPLGRLFGRIGHAAGLRRNIVKANIALSFPTMSAVEQKRLVRETYENTCVSLLWFLHIRAFGRWQDMERYVDVAFPREYVADLRNGPVIVTSAHLGCWELLPCVHAPPNLLVDHVYELYRPLHNLPLNKWLLTLRSYPHTRLLPDKQCLTALTTILTEKSQILQNNNADVATPASAIVALVCDQRPSRSGVLVSFRNRPTIMAPGAAVLHLRTGRPVWCTALVLAPAGHPKPFLLHTLPVIRHTPGNEEKHTAQTIMELYASTVSSLIETYPSQYLWLHALWK</sequence>
<evidence type="ECO:0000256" key="7">
    <source>
        <dbReference type="SAM" id="Phobius"/>
    </source>
</evidence>
<keyword evidence="5 7" id="KW-0472">Membrane</keyword>
<keyword evidence="4" id="KW-0808">Transferase</keyword>
<dbReference type="AlphaFoldDB" id="W4G9G8"/>
<proteinExistence type="predicted"/>
<feature type="transmembrane region" description="Helical" evidence="7">
    <location>
        <begin position="32"/>
        <end position="52"/>
    </location>
</feature>
<keyword evidence="7" id="KW-0812">Transmembrane</keyword>
<keyword evidence="7" id="KW-1133">Transmembrane helix</keyword>
<name>W4G9G8_APHAT</name>
<accession>W4G9G8</accession>
<dbReference type="PANTHER" id="PTHR30606">
    <property type="entry name" value="LIPID A BIOSYNTHESIS LAUROYL ACYLTRANSFERASE"/>
    <property type="match status" value="1"/>
</dbReference>
<dbReference type="GO" id="GO:0016746">
    <property type="term" value="F:acyltransferase activity"/>
    <property type="evidence" value="ECO:0007669"/>
    <property type="project" value="UniProtKB-KW"/>
</dbReference>
<dbReference type="GO" id="GO:0008610">
    <property type="term" value="P:lipid biosynthetic process"/>
    <property type="evidence" value="ECO:0007669"/>
    <property type="project" value="UniProtKB-ARBA"/>
</dbReference>
<dbReference type="RefSeq" id="XP_009834820.1">
    <property type="nucleotide sequence ID" value="XM_009836518.1"/>
</dbReference>